<sequence length="311" mass="34655">MRSLITVTSLISHASSFSANLAPGTLQFTVEGPRICYAPPELFSLVMDILVNFHLLFDGDVIRSLMKGVLEWGLQSLLEKHVDLKGSTSSVVNLRFHCFHFRSRLRDVITEVADFVEIIASSFPISSTFAVSDMGLFFGEFLLFGPEGVFLFLCHGFLERRIFPIHMASSPPWMHVCILVRMIGLIAGIQVDSFDFIILRFPHERWKVFQNFPSHGRGNLVKVFSYRVIIRVPRPVEWSLEIKSPSAKLCSSVGKDGSGGEHLLERCGVSISVDRGYVRCWSGAKVVVVVDISINASLLAVCCHVYLSVCG</sequence>
<proteinExistence type="predicted"/>
<accession>A0A8S9MSM4</accession>
<organism evidence="1 2">
    <name type="scientific">Brassica cretica</name>
    <name type="common">Mustard</name>
    <dbReference type="NCBI Taxonomy" id="69181"/>
    <lineage>
        <taxon>Eukaryota</taxon>
        <taxon>Viridiplantae</taxon>
        <taxon>Streptophyta</taxon>
        <taxon>Embryophyta</taxon>
        <taxon>Tracheophyta</taxon>
        <taxon>Spermatophyta</taxon>
        <taxon>Magnoliopsida</taxon>
        <taxon>eudicotyledons</taxon>
        <taxon>Gunneridae</taxon>
        <taxon>Pentapetalae</taxon>
        <taxon>rosids</taxon>
        <taxon>malvids</taxon>
        <taxon>Brassicales</taxon>
        <taxon>Brassicaceae</taxon>
        <taxon>Brassiceae</taxon>
        <taxon>Brassica</taxon>
    </lineage>
</organism>
<dbReference type="AlphaFoldDB" id="A0A8S9MSM4"/>
<protein>
    <submittedName>
        <fullName evidence="1">Uncharacterized protein</fullName>
    </submittedName>
</protein>
<dbReference type="EMBL" id="QGKW02000007">
    <property type="protein sequence ID" value="KAF2620476.1"/>
    <property type="molecule type" value="Genomic_DNA"/>
</dbReference>
<evidence type="ECO:0000313" key="1">
    <source>
        <dbReference type="EMBL" id="KAF2620476.1"/>
    </source>
</evidence>
<comment type="caution">
    <text evidence="1">The sequence shown here is derived from an EMBL/GenBank/DDBJ whole genome shotgun (WGS) entry which is preliminary data.</text>
</comment>
<name>A0A8S9MSM4_BRACR</name>
<dbReference type="Proteomes" id="UP000712281">
    <property type="component" value="Unassembled WGS sequence"/>
</dbReference>
<gene>
    <name evidence="1" type="ORF">F2Q68_00039383</name>
</gene>
<evidence type="ECO:0000313" key="2">
    <source>
        <dbReference type="Proteomes" id="UP000712281"/>
    </source>
</evidence>
<reference evidence="1" key="1">
    <citation type="submission" date="2019-12" db="EMBL/GenBank/DDBJ databases">
        <title>Genome sequencing and annotation of Brassica cretica.</title>
        <authorList>
            <person name="Studholme D.J."/>
            <person name="Sarris P.F."/>
        </authorList>
    </citation>
    <scope>NUCLEOTIDE SEQUENCE</scope>
    <source>
        <strain evidence="1">PFS-001/15</strain>
        <tissue evidence="1">Leaf</tissue>
    </source>
</reference>